<keyword evidence="3" id="KW-0731">Sigma factor</keyword>
<dbReference type="InterPro" id="IPR013324">
    <property type="entry name" value="RNA_pol_sigma_r3/r4-like"/>
</dbReference>
<keyword evidence="5" id="KW-0804">Transcription</keyword>
<evidence type="ECO:0008006" key="10">
    <source>
        <dbReference type="Google" id="ProtNLM"/>
    </source>
</evidence>
<evidence type="ECO:0000313" key="8">
    <source>
        <dbReference type="EMBL" id="PJE73659.1"/>
    </source>
</evidence>
<evidence type="ECO:0000256" key="5">
    <source>
        <dbReference type="ARBA" id="ARBA00023163"/>
    </source>
</evidence>
<keyword evidence="4" id="KW-0238">DNA-binding</keyword>
<evidence type="ECO:0000256" key="3">
    <source>
        <dbReference type="ARBA" id="ARBA00023082"/>
    </source>
</evidence>
<evidence type="ECO:0000256" key="1">
    <source>
        <dbReference type="ARBA" id="ARBA00010641"/>
    </source>
</evidence>
<dbReference type="InterPro" id="IPR039425">
    <property type="entry name" value="RNA_pol_sigma-70-like"/>
</dbReference>
<name>A0A2M8LAL1_9BACT</name>
<dbReference type="Pfam" id="PF04542">
    <property type="entry name" value="Sigma70_r2"/>
    <property type="match status" value="1"/>
</dbReference>
<dbReference type="GO" id="GO:0003677">
    <property type="term" value="F:DNA binding"/>
    <property type="evidence" value="ECO:0007669"/>
    <property type="project" value="UniProtKB-KW"/>
</dbReference>
<feature type="domain" description="RNA polymerase sigma factor 70 region 4 type 2" evidence="7">
    <location>
        <begin position="139"/>
        <end position="185"/>
    </location>
</feature>
<dbReference type="NCBIfam" id="TIGR02937">
    <property type="entry name" value="sigma70-ECF"/>
    <property type="match status" value="1"/>
</dbReference>
<reference evidence="9" key="1">
    <citation type="submission" date="2017-09" db="EMBL/GenBank/DDBJ databases">
        <title>Depth-based differentiation of microbial function through sediment-hosted aquifers and enrichment of novel symbionts in the deep terrestrial subsurface.</title>
        <authorList>
            <person name="Probst A.J."/>
            <person name="Ladd B."/>
            <person name="Jarett J.K."/>
            <person name="Geller-Mcgrath D.E."/>
            <person name="Sieber C.M.K."/>
            <person name="Emerson J.B."/>
            <person name="Anantharaman K."/>
            <person name="Thomas B.C."/>
            <person name="Malmstrom R."/>
            <person name="Stieglmeier M."/>
            <person name="Klingl A."/>
            <person name="Woyke T."/>
            <person name="Ryan C.M."/>
            <person name="Banfield J.F."/>
        </authorList>
    </citation>
    <scope>NUCLEOTIDE SEQUENCE [LARGE SCALE GENOMIC DNA]</scope>
</reference>
<evidence type="ECO:0000259" key="6">
    <source>
        <dbReference type="Pfam" id="PF04542"/>
    </source>
</evidence>
<gene>
    <name evidence="8" type="ORF">COV02_01455</name>
</gene>
<dbReference type="InterPro" id="IPR014284">
    <property type="entry name" value="RNA_pol_sigma-70_dom"/>
</dbReference>
<comment type="similarity">
    <text evidence="1">Belongs to the sigma-70 factor family. ECF subfamily.</text>
</comment>
<dbReference type="SUPFAM" id="SSF88946">
    <property type="entry name" value="Sigma2 domain of RNA polymerase sigma factors"/>
    <property type="match status" value="1"/>
</dbReference>
<dbReference type="SUPFAM" id="SSF88659">
    <property type="entry name" value="Sigma3 and sigma4 domains of RNA polymerase sigma factors"/>
    <property type="match status" value="1"/>
</dbReference>
<dbReference type="InterPro" id="IPR013325">
    <property type="entry name" value="RNA_pol_sigma_r2"/>
</dbReference>
<dbReference type="Gene3D" id="1.10.1740.10">
    <property type="match status" value="1"/>
</dbReference>
<evidence type="ECO:0000313" key="9">
    <source>
        <dbReference type="Proteomes" id="UP000230959"/>
    </source>
</evidence>
<proteinExistence type="inferred from homology"/>
<comment type="caution">
    <text evidence="8">The sequence shown here is derived from an EMBL/GenBank/DDBJ whole genome shotgun (WGS) entry which is preliminary data.</text>
</comment>
<sequence>MKQLREIDNQTHDLLKDEEVLSISLKNPSAFALLVDRYQLAFIKAAYKIVKNKEEAEDIVQEAFTKIYLNAGKFREVENATFKSWAYKVVRNVALNHYGKLKKDYERYGRLDDAPAMAFADNSMEKELAREETAGFVRKTLEFLPKQFESALKKYYIEDKSQKMIAEEEGITLATVKMRLFRARKIFKEKIKTEEKQLSWII</sequence>
<dbReference type="GO" id="GO:0006352">
    <property type="term" value="P:DNA-templated transcription initiation"/>
    <property type="evidence" value="ECO:0007669"/>
    <property type="project" value="InterPro"/>
</dbReference>
<evidence type="ECO:0000259" key="7">
    <source>
        <dbReference type="Pfam" id="PF08281"/>
    </source>
</evidence>
<dbReference type="InterPro" id="IPR036388">
    <property type="entry name" value="WH-like_DNA-bd_sf"/>
</dbReference>
<dbReference type="Pfam" id="PF08281">
    <property type="entry name" value="Sigma70_r4_2"/>
    <property type="match status" value="1"/>
</dbReference>
<dbReference type="InterPro" id="IPR013249">
    <property type="entry name" value="RNA_pol_sigma70_r4_t2"/>
</dbReference>
<evidence type="ECO:0000256" key="2">
    <source>
        <dbReference type="ARBA" id="ARBA00023015"/>
    </source>
</evidence>
<dbReference type="Gene3D" id="1.10.10.10">
    <property type="entry name" value="Winged helix-like DNA-binding domain superfamily/Winged helix DNA-binding domain"/>
    <property type="match status" value="1"/>
</dbReference>
<organism evidence="8 9">
    <name type="scientific">Candidatus Terrybacteria bacterium CG10_big_fil_rev_8_21_14_0_10_41_10</name>
    <dbReference type="NCBI Taxonomy" id="1975026"/>
    <lineage>
        <taxon>Bacteria</taxon>
        <taxon>Candidatus Terryibacteriota</taxon>
    </lineage>
</organism>
<protein>
    <recommendedName>
        <fullName evidence="10">RNA polymerase subunit sigma-24</fullName>
    </recommendedName>
</protein>
<dbReference type="EMBL" id="PFER01000023">
    <property type="protein sequence ID" value="PJE73659.1"/>
    <property type="molecule type" value="Genomic_DNA"/>
</dbReference>
<evidence type="ECO:0000256" key="4">
    <source>
        <dbReference type="ARBA" id="ARBA00023125"/>
    </source>
</evidence>
<feature type="domain" description="RNA polymerase sigma-70 region 2" evidence="6">
    <location>
        <begin position="34"/>
        <end position="102"/>
    </location>
</feature>
<dbReference type="PANTHER" id="PTHR43133:SF8">
    <property type="entry name" value="RNA POLYMERASE SIGMA FACTOR HI_1459-RELATED"/>
    <property type="match status" value="1"/>
</dbReference>
<accession>A0A2M8LAL1</accession>
<dbReference type="GO" id="GO:0016987">
    <property type="term" value="F:sigma factor activity"/>
    <property type="evidence" value="ECO:0007669"/>
    <property type="project" value="UniProtKB-KW"/>
</dbReference>
<dbReference type="AlphaFoldDB" id="A0A2M8LAL1"/>
<dbReference type="PANTHER" id="PTHR43133">
    <property type="entry name" value="RNA POLYMERASE ECF-TYPE SIGMA FACTO"/>
    <property type="match status" value="1"/>
</dbReference>
<keyword evidence="2" id="KW-0805">Transcription regulation</keyword>
<dbReference type="Proteomes" id="UP000230959">
    <property type="component" value="Unassembled WGS sequence"/>
</dbReference>
<dbReference type="InterPro" id="IPR007627">
    <property type="entry name" value="RNA_pol_sigma70_r2"/>
</dbReference>